<reference evidence="4 6" key="2">
    <citation type="submission" date="2013-03" db="EMBL/GenBank/DDBJ databases">
        <title>The Genome Sequence of Enterococcus gilvus ATCC BAA-350 (PacBio/Illumina hybrid assembly).</title>
        <authorList>
            <consortium name="The Broad Institute Genomics Platform"/>
            <consortium name="The Broad Institute Genome Sequencing Center for Infectious Disease"/>
            <person name="Earl A."/>
            <person name="Russ C."/>
            <person name="Gilmore M."/>
            <person name="Surin D."/>
            <person name="Walker B."/>
            <person name="Young S."/>
            <person name="Zeng Q."/>
            <person name="Gargeya S."/>
            <person name="Fitzgerald M."/>
            <person name="Haas B."/>
            <person name="Abouelleil A."/>
            <person name="Allen A.W."/>
            <person name="Alvarado L."/>
            <person name="Arachchi H.M."/>
            <person name="Berlin A.M."/>
            <person name="Chapman S.B."/>
            <person name="Gainer-Dewar J."/>
            <person name="Goldberg J."/>
            <person name="Griggs A."/>
            <person name="Gujja S."/>
            <person name="Hansen M."/>
            <person name="Howarth C."/>
            <person name="Imamovic A."/>
            <person name="Ireland A."/>
            <person name="Larimer J."/>
            <person name="McCowan C."/>
            <person name="Murphy C."/>
            <person name="Pearson M."/>
            <person name="Poon T.W."/>
            <person name="Priest M."/>
            <person name="Roberts A."/>
            <person name="Saif S."/>
            <person name="Shea T."/>
            <person name="Sisk P."/>
            <person name="Sykes S."/>
            <person name="Wortman J."/>
            <person name="Nusbaum C."/>
            <person name="Birren B."/>
        </authorList>
    </citation>
    <scope>NUCLEOTIDE SEQUENCE [LARGE SCALE GENOMIC DNA]</scope>
    <source>
        <strain evidence="4 6">ATCC BAA-350</strain>
    </source>
</reference>
<dbReference type="Pfam" id="PF03610">
    <property type="entry name" value="EIIA-man"/>
    <property type="match status" value="1"/>
</dbReference>
<evidence type="ECO:0000313" key="3">
    <source>
        <dbReference type="EMBL" id="EOI57174.1"/>
    </source>
</evidence>
<dbReference type="Gene3D" id="3.40.50.510">
    <property type="entry name" value="Phosphotransferase system, mannose-type IIA component"/>
    <property type="match status" value="1"/>
</dbReference>
<feature type="domain" description="PTS EIIA type-4" evidence="2">
    <location>
        <begin position="1"/>
        <end position="125"/>
    </location>
</feature>
<dbReference type="PATRIC" id="fig|1158614.3.peg.1400"/>
<evidence type="ECO:0000259" key="2">
    <source>
        <dbReference type="PROSITE" id="PS51096"/>
    </source>
</evidence>
<accession>R2XQL6</accession>
<evidence type="ECO:0000313" key="5">
    <source>
        <dbReference type="Proteomes" id="UP000013750"/>
    </source>
</evidence>
<proteinExistence type="predicted"/>
<dbReference type="InterPro" id="IPR004701">
    <property type="entry name" value="PTS_EIIA_man-typ"/>
</dbReference>
<dbReference type="InterPro" id="IPR036662">
    <property type="entry name" value="PTS_EIIA_man-typ_sf"/>
</dbReference>
<evidence type="ECO:0000313" key="4">
    <source>
        <dbReference type="EMBL" id="EOW83252.1"/>
    </source>
</evidence>
<organism evidence="3 5">
    <name type="scientific">Enterococcus gilvus ATCC BAA-350</name>
    <dbReference type="NCBI Taxonomy" id="1158614"/>
    <lineage>
        <taxon>Bacteria</taxon>
        <taxon>Bacillati</taxon>
        <taxon>Bacillota</taxon>
        <taxon>Bacilli</taxon>
        <taxon>Lactobacillales</taxon>
        <taxon>Enterococcaceae</taxon>
        <taxon>Enterococcus</taxon>
    </lineage>
</organism>
<dbReference type="HOGENOM" id="CLU_123235_1_2_9"/>
<dbReference type="EMBL" id="ASWH01000001">
    <property type="protein sequence ID" value="EOW83252.1"/>
    <property type="molecule type" value="Genomic_DNA"/>
</dbReference>
<dbReference type="eggNOG" id="COG2893">
    <property type="taxonomic scope" value="Bacteria"/>
</dbReference>
<dbReference type="GO" id="GO:0009401">
    <property type="term" value="P:phosphoenolpyruvate-dependent sugar phosphotransferase system"/>
    <property type="evidence" value="ECO:0007669"/>
    <property type="project" value="InterPro"/>
</dbReference>
<gene>
    <name evidence="4" type="ORF">I592_02579</name>
    <name evidence="3" type="ORF">UKC_01388</name>
</gene>
<evidence type="ECO:0000313" key="6">
    <source>
        <dbReference type="Proteomes" id="UP000014160"/>
    </source>
</evidence>
<dbReference type="PANTHER" id="PTHR33799">
    <property type="entry name" value="PTS PERMEASE-RELATED-RELATED"/>
    <property type="match status" value="1"/>
</dbReference>
<name>R2XQL6_9ENTE</name>
<dbReference type="Proteomes" id="UP000013750">
    <property type="component" value="Unassembled WGS sequence"/>
</dbReference>
<reference evidence="3 5" key="1">
    <citation type="submission" date="2013-02" db="EMBL/GenBank/DDBJ databases">
        <title>The Genome Sequence of Enterococcus gilvus ATCC BAA-350.</title>
        <authorList>
            <consortium name="The Broad Institute Genome Sequencing Platform"/>
            <consortium name="The Broad Institute Genome Sequencing Center for Infectious Disease"/>
            <person name="Earl A.M."/>
            <person name="Gilmore M.S."/>
            <person name="Lebreton F."/>
            <person name="Walker B."/>
            <person name="Young S.K."/>
            <person name="Zeng Q."/>
            <person name="Gargeya S."/>
            <person name="Fitzgerald M."/>
            <person name="Haas B."/>
            <person name="Abouelleil A."/>
            <person name="Alvarado L."/>
            <person name="Arachchi H.M."/>
            <person name="Berlin A.M."/>
            <person name="Chapman S.B."/>
            <person name="Dewar J."/>
            <person name="Goldberg J."/>
            <person name="Griggs A."/>
            <person name="Gujja S."/>
            <person name="Hansen M."/>
            <person name="Howarth C."/>
            <person name="Imamovic A."/>
            <person name="Larimer J."/>
            <person name="McCowan C."/>
            <person name="Murphy C."/>
            <person name="Neiman D."/>
            <person name="Pearson M."/>
            <person name="Priest M."/>
            <person name="Roberts A."/>
            <person name="Saif S."/>
            <person name="Shea T."/>
            <person name="Sisk P."/>
            <person name="Sykes S."/>
            <person name="Wortman J."/>
            <person name="Nusbaum C."/>
            <person name="Birren B."/>
        </authorList>
    </citation>
    <scope>NUCLEOTIDE SEQUENCE [LARGE SCALE GENOMIC DNA]</scope>
    <source>
        <strain evidence="3 5">ATCC BAA-350</strain>
    </source>
</reference>
<dbReference type="PROSITE" id="PS51096">
    <property type="entry name" value="PTS_EIIA_TYPE_4"/>
    <property type="match status" value="1"/>
</dbReference>
<evidence type="ECO:0000256" key="1">
    <source>
        <dbReference type="ARBA" id="ARBA00022679"/>
    </source>
</evidence>
<sequence length="125" mass="13529">MRSVILVGHGDGCLGMKQSAESILGEQSNLTAISLGMSEGMESYVSRLEKTISEQEQFGFNEWLILSDIKGGTPSNVATLVAKNSSIIHVVSGYHLAMILTACTNETILPDDLIQETTQMIQKII</sequence>
<keyword evidence="6" id="KW-1185">Reference proteome</keyword>
<dbReference type="OrthoDB" id="6623712at2"/>
<dbReference type="InterPro" id="IPR051471">
    <property type="entry name" value="Bacterial_PTS_sugar_comp"/>
</dbReference>
<dbReference type="PANTHER" id="PTHR33799:SF1">
    <property type="entry name" value="PTS SYSTEM MANNOSE-SPECIFIC EIIAB COMPONENT-RELATED"/>
    <property type="match status" value="1"/>
</dbReference>
<dbReference type="GO" id="GO:0016020">
    <property type="term" value="C:membrane"/>
    <property type="evidence" value="ECO:0007669"/>
    <property type="project" value="InterPro"/>
</dbReference>
<protein>
    <recommendedName>
        <fullName evidence="2">PTS EIIA type-4 domain-containing protein</fullName>
    </recommendedName>
</protein>
<dbReference type="SUPFAM" id="SSF53062">
    <property type="entry name" value="PTS system fructose IIA component-like"/>
    <property type="match status" value="1"/>
</dbReference>
<dbReference type="Proteomes" id="UP000014160">
    <property type="component" value="Unassembled WGS sequence"/>
</dbReference>
<dbReference type="RefSeq" id="WP_010779807.1">
    <property type="nucleotide sequence ID" value="NZ_ASWH01000001.1"/>
</dbReference>
<dbReference type="GO" id="GO:0016740">
    <property type="term" value="F:transferase activity"/>
    <property type="evidence" value="ECO:0007669"/>
    <property type="project" value="UniProtKB-KW"/>
</dbReference>
<comment type="caution">
    <text evidence="3">The sequence shown here is derived from an EMBL/GenBank/DDBJ whole genome shotgun (WGS) entry which is preliminary data.</text>
</comment>
<dbReference type="AlphaFoldDB" id="R2XQL6"/>
<keyword evidence="1" id="KW-0808">Transferase</keyword>
<dbReference type="EMBL" id="AJDQ01000006">
    <property type="protein sequence ID" value="EOI57174.1"/>
    <property type="molecule type" value="Genomic_DNA"/>
</dbReference>